<dbReference type="KEGG" id="mxe:MYXE_37230"/>
<dbReference type="PANTHER" id="PTHR46766">
    <property type="entry name" value="GLUTAMINE-RICH PROTEIN 2"/>
    <property type="match status" value="1"/>
</dbReference>
<evidence type="ECO:0008006" key="7">
    <source>
        <dbReference type="Google" id="ProtNLM"/>
    </source>
</evidence>
<name>A0AAD1M279_MYCXE</name>
<dbReference type="Pfam" id="PF18878">
    <property type="entry name" value="PPE-PPW"/>
    <property type="match status" value="1"/>
</dbReference>
<evidence type="ECO:0000313" key="6">
    <source>
        <dbReference type="Proteomes" id="UP000464624"/>
    </source>
</evidence>
<dbReference type="Proteomes" id="UP000464624">
    <property type="component" value="Chromosome"/>
</dbReference>
<dbReference type="AlphaFoldDB" id="A0AAD1M279"/>
<dbReference type="SUPFAM" id="SSF140459">
    <property type="entry name" value="PE/PPE dimer-like"/>
    <property type="match status" value="1"/>
</dbReference>
<evidence type="ECO:0000256" key="2">
    <source>
        <dbReference type="SAM" id="MobiDB-lite"/>
    </source>
</evidence>
<evidence type="ECO:0000313" key="5">
    <source>
        <dbReference type="EMBL" id="BBU23933.1"/>
    </source>
</evidence>
<feature type="region of interest" description="Disordered" evidence="2">
    <location>
        <begin position="375"/>
        <end position="468"/>
    </location>
</feature>
<dbReference type="EMBL" id="AP022314">
    <property type="protein sequence ID" value="BBU23933.1"/>
    <property type="molecule type" value="Genomic_DNA"/>
</dbReference>
<feature type="domain" description="PPE-PPW subfamily C-terminal" evidence="4">
    <location>
        <begin position="490"/>
        <end position="536"/>
    </location>
</feature>
<feature type="compositionally biased region" description="Pro residues" evidence="2">
    <location>
        <begin position="395"/>
        <end position="411"/>
    </location>
</feature>
<evidence type="ECO:0000259" key="3">
    <source>
        <dbReference type="Pfam" id="PF00823"/>
    </source>
</evidence>
<feature type="region of interest" description="Disordered" evidence="2">
    <location>
        <begin position="517"/>
        <end position="542"/>
    </location>
</feature>
<dbReference type="Pfam" id="PF00823">
    <property type="entry name" value="PPE"/>
    <property type="match status" value="1"/>
</dbReference>
<dbReference type="GO" id="GO:0052572">
    <property type="term" value="P:response to host immune response"/>
    <property type="evidence" value="ECO:0007669"/>
    <property type="project" value="TreeGrafter"/>
</dbReference>
<dbReference type="Gene3D" id="1.20.1260.20">
    <property type="entry name" value="PPE superfamily"/>
    <property type="match status" value="1"/>
</dbReference>
<protein>
    <recommendedName>
        <fullName evidence="7">PPE family protein</fullName>
    </recommendedName>
</protein>
<sequence>MDEAGPAMSAPIWMASPPEVHSALLSSGPGPGPLLESAAAWTSLSTAYSQAAGELTALLDAVRAGAWEGATADAYIAAHAPYLAWLEQASADAAAAAAQHEAAAAAYSTALAAMPTLAELAANHATHAVLVATNFFGINTIPIALNEADYVRMWMQAATVMGTYDAVSAAALTAVPPTPPAPEIVKSNALTTLADQGSPGGSQNIFQWLDGLVQQFLPPELRDLIGSPFYVFENPENFASWFNYNLVPQPGVTLADAISEFLAGPGYYIEFYPTIVQAANGNLAVLVFASLVYFSEIGFEMFSETLRVGVYLVATTPFVPLATAAALPLAATPAGAAGGFAGLAGLAGLAAHPTAVPIAPPAVIGPVVIAPVGPATAPASSPAPGPAPSSTAASAPPPAPDAPPPAQPTPAGPQLLSYLVGNLGMGSPTDMSTSAKKKSSTPDAAKTPAAASATGEEGPARRRRRPTLRQIGRGYEYMDLEPEVEATAVAASDHGGGPLGFTGTTRKPTASAAGLTTLRGDAFDGGPRMPLIPGSWGQGKDD</sequence>
<proteinExistence type="inferred from homology"/>
<dbReference type="PANTHER" id="PTHR46766:SF1">
    <property type="entry name" value="GLUTAMINE-RICH PROTEIN 2"/>
    <property type="match status" value="1"/>
</dbReference>
<evidence type="ECO:0000256" key="1">
    <source>
        <dbReference type="ARBA" id="ARBA00010652"/>
    </source>
</evidence>
<accession>A0AAD1M279</accession>
<feature type="compositionally biased region" description="Low complexity" evidence="2">
    <location>
        <begin position="441"/>
        <end position="457"/>
    </location>
</feature>
<evidence type="ECO:0000259" key="4">
    <source>
        <dbReference type="Pfam" id="PF18878"/>
    </source>
</evidence>
<dbReference type="InterPro" id="IPR043641">
    <property type="entry name" value="PPE-PPW_C"/>
</dbReference>
<feature type="domain" description="PPE" evidence="3">
    <location>
        <begin position="13"/>
        <end position="175"/>
    </location>
</feature>
<reference evidence="5 6" key="1">
    <citation type="submission" date="2019-12" db="EMBL/GenBank/DDBJ databases">
        <title>Complete genome sequence of Mycolicibacterium xenopi str. JCM15661T.</title>
        <authorList>
            <person name="Yoshida M."/>
            <person name="Fukano H."/>
            <person name="Asakura T."/>
            <person name="Hoshino Y."/>
        </authorList>
    </citation>
    <scope>NUCLEOTIDE SEQUENCE [LARGE SCALE GENOMIC DNA]</scope>
    <source>
        <strain evidence="5 6">JCM 15661T</strain>
    </source>
</reference>
<gene>
    <name evidence="5" type="ORF">MYXE_37230</name>
</gene>
<organism evidence="5 6">
    <name type="scientific">Mycobacterium xenopi</name>
    <dbReference type="NCBI Taxonomy" id="1789"/>
    <lineage>
        <taxon>Bacteria</taxon>
        <taxon>Bacillati</taxon>
        <taxon>Actinomycetota</taxon>
        <taxon>Actinomycetes</taxon>
        <taxon>Mycobacteriales</taxon>
        <taxon>Mycobacteriaceae</taxon>
        <taxon>Mycobacterium</taxon>
    </lineage>
</organism>
<dbReference type="FunFam" id="1.20.1260.20:FF:000001">
    <property type="entry name" value="PPE family protein PPE41"/>
    <property type="match status" value="1"/>
</dbReference>
<comment type="similarity">
    <text evidence="1">Belongs to the mycobacterial PPE family.</text>
</comment>
<dbReference type="InterPro" id="IPR000030">
    <property type="entry name" value="PPE_dom"/>
</dbReference>
<dbReference type="InterPro" id="IPR038332">
    <property type="entry name" value="PPE_sf"/>
</dbReference>